<dbReference type="EMBL" id="QGKX02001290">
    <property type="protein sequence ID" value="KAF3536947.1"/>
    <property type="molecule type" value="Genomic_DNA"/>
</dbReference>
<accession>A0A8S9Q408</accession>
<proteinExistence type="predicted"/>
<name>A0A8S9Q408_BRACR</name>
<dbReference type="AlphaFoldDB" id="A0A8S9Q408"/>
<protein>
    <submittedName>
        <fullName evidence="1">Uncharacterized protein</fullName>
    </submittedName>
</protein>
<reference evidence="1" key="1">
    <citation type="submission" date="2019-12" db="EMBL/GenBank/DDBJ databases">
        <title>Genome sequencing and annotation of Brassica cretica.</title>
        <authorList>
            <person name="Studholme D.J."/>
            <person name="Sarris P."/>
        </authorList>
    </citation>
    <scope>NUCLEOTIDE SEQUENCE</scope>
    <source>
        <strain evidence="1">PFS-109/04</strain>
        <tissue evidence="1">Leaf</tissue>
    </source>
</reference>
<gene>
    <name evidence="1" type="ORF">F2Q69_00019840</name>
</gene>
<organism evidence="1 2">
    <name type="scientific">Brassica cretica</name>
    <name type="common">Mustard</name>
    <dbReference type="NCBI Taxonomy" id="69181"/>
    <lineage>
        <taxon>Eukaryota</taxon>
        <taxon>Viridiplantae</taxon>
        <taxon>Streptophyta</taxon>
        <taxon>Embryophyta</taxon>
        <taxon>Tracheophyta</taxon>
        <taxon>Spermatophyta</taxon>
        <taxon>Magnoliopsida</taxon>
        <taxon>eudicotyledons</taxon>
        <taxon>Gunneridae</taxon>
        <taxon>Pentapetalae</taxon>
        <taxon>rosids</taxon>
        <taxon>malvids</taxon>
        <taxon>Brassicales</taxon>
        <taxon>Brassicaceae</taxon>
        <taxon>Brassiceae</taxon>
        <taxon>Brassica</taxon>
    </lineage>
</organism>
<evidence type="ECO:0000313" key="1">
    <source>
        <dbReference type="EMBL" id="KAF3536947.1"/>
    </source>
</evidence>
<dbReference type="Proteomes" id="UP000712600">
    <property type="component" value="Unassembled WGS sequence"/>
</dbReference>
<comment type="caution">
    <text evidence="1">The sequence shown here is derived from an EMBL/GenBank/DDBJ whole genome shotgun (WGS) entry which is preliminary data.</text>
</comment>
<sequence>MLGLSVKMVSAQCCWFGYEGANSALTVMVFDGAAFDSDGAAFGGDGGVCRLVESWSDETRFGSSILH</sequence>
<evidence type="ECO:0000313" key="2">
    <source>
        <dbReference type="Proteomes" id="UP000712600"/>
    </source>
</evidence>